<evidence type="ECO:0000256" key="2">
    <source>
        <dbReference type="SAM" id="Phobius"/>
    </source>
</evidence>
<evidence type="ECO:0000256" key="1">
    <source>
        <dbReference type="SAM" id="MobiDB-lite"/>
    </source>
</evidence>
<organism evidence="3 4">
    <name type="scientific">Ganoderma sinense ZZ0214-1</name>
    <dbReference type="NCBI Taxonomy" id="1077348"/>
    <lineage>
        <taxon>Eukaryota</taxon>
        <taxon>Fungi</taxon>
        <taxon>Dikarya</taxon>
        <taxon>Basidiomycota</taxon>
        <taxon>Agaricomycotina</taxon>
        <taxon>Agaricomycetes</taxon>
        <taxon>Polyporales</taxon>
        <taxon>Polyporaceae</taxon>
        <taxon>Ganoderma</taxon>
    </lineage>
</organism>
<evidence type="ECO:0000313" key="4">
    <source>
        <dbReference type="Proteomes" id="UP000230002"/>
    </source>
</evidence>
<dbReference type="Proteomes" id="UP000230002">
    <property type="component" value="Unassembled WGS sequence"/>
</dbReference>
<keyword evidence="4" id="KW-1185">Reference proteome</keyword>
<evidence type="ECO:0000313" key="3">
    <source>
        <dbReference type="EMBL" id="PIL35837.1"/>
    </source>
</evidence>
<dbReference type="PANTHER" id="PTHR38848:SF3">
    <property type="entry name" value="G-PROTEIN COUPLED RECEPTORS FAMILY 3 PROFILE DOMAIN-CONTAINING PROTEIN"/>
    <property type="match status" value="1"/>
</dbReference>
<dbReference type="EMBL" id="AYKW01000002">
    <property type="protein sequence ID" value="PIL35837.1"/>
    <property type="molecule type" value="Genomic_DNA"/>
</dbReference>
<feature type="transmembrane region" description="Helical" evidence="2">
    <location>
        <begin position="52"/>
        <end position="77"/>
    </location>
</feature>
<feature type="transmembrane region" description="Helical" evidence="2">
    <location>
        <begin position="171"/>
        <end position="195"/>
    </location>
</feature>
<name>A0A2G8SPY6_9APHY</name>
<proteinExistence type="predicted"/>
<feature type="region of interest" description="Disordered" evidence="1">
    <location>
        <begin position="390"/>
        <end position="442"/>
    </location>
</feature>
<protein>
    <submittedName>
        <fullName evidence="3">Uncharacterized protein</fullName>
    </submittedName>
</protein>
<feature type="transmembrane region" description="Helical" evidence="2">
    <location>
        <begin position="23"/>
        <end position="40"/>
    </location>
</feature>
<gene>
    <name evidence="3" type="ORF">GSI_01497</name>
</gene>
<accession>A0A2G8SPY6</accession>
<dbReference type="AlphaFoldDB" id="A0A2G8SPY6"/>
<keyword evidence="2" id="KW-0812">Transmembrane</keyword>
<sequence length="457" mass="49841">MSGLEARGQIQSAGYFPSVGKEVLSALVHLIGITIISGMLSRKLDWVTRRPYWPRLLVVFNLADSWAFIFTIAILVHGLGMELSITVCIMGILSCIIFYGTSKIFIYLLLAEKVYAVWATGPVKGRLHCKVYLACMAFISSYVGVVVVMIFERIAVSDERGTCYIGLRRVSSVLLLSYDVVVNVLLTSLFVWPLLRKKLTPALRQIAIRNLWAAGVSLSTSSVNTIVLTLMNGRQLAWVCLASCGIDVVINAMALTWVTSDFSSATEDDPKPFSDTLTGSAAICSVDMDAVPDFSTSPTESINTSHIPLSCFSGAPVDVISLPYARSPRDSACARMSPSLLPESMLHPYLYPTDAEESGECLGKGKGRDRSPEEGGAKHICSLACSPSSLASPPSVGLPLPPRWRRRGRSPVSRRDPHTEIMMSELGMGPSMRDDGQTFDHNTLRASSSETRTWLYA</sequence>
<feature type="transmembrane region" description="Helical" evidence="2">
    <location>
        <begin position="236"/>
        <end position="258"/>
    </location>
</feature>
<dbReference type="OrthoDB" id="3210850at2759"/>
<feature type="transmembrane region" description="Helical" evidence="2">
    <location>
        <begin position="83"/>
        <end position="110"/>
    </location>
</feature>
<comment type="caution">
    <text evidence="3">The sequence shown here is derived from an EMBL/GenBank/DDBJ whole genome shotgun (WGS) entry which is preliminary data.</text>
</comment>
<dbReference type="PANTHER" id="PTHR38848">
    <property type="entry name" value="G-PROTEIN COUPLED RECEPTORS FAMILY 3 PROFILE DOMAIN-CONTAINING PROTEIN"/>
    <property type="match status" value="1"/>
</dbReference>
<keyword evidence="2" id="KW-0472">Membrane</keyword>
<keyword evidence="2" id="KW-1133">Transmembrane helix</keyword>
<reference evidence="3 4" key="1">
    <citation type="journal article" date="2015" name="Sci. Rep.">
        <title>Chromosome-level genome map provides insights into diverse defense mechanisms in the medicinal fungus Ganoderma sinense.</title>
        <authorList>
            <person name="Zhu Y."/>
            <person name="Xu J."/>
            <person name="Sun C."/>
            <person name="Zhou S."/>
            <person name="Xu H."/>
            <person name="Nelson D.R."/>
            <person name="Qian J."/>
            <person name="Song J."/>
            <person name="Luo H."/>
            <person name="Xiang L."/>
            <person name="Li Y."/>
            <person name="Xu Z."/>
            <person name="Ji A."/>
            <person name="Wang L."/>
            <person name="Lu S."/>
            <person name="Hayward A."/>
            <person name="Sun W."/>
            <person name="Li X."/>
            <person name="Schwartz D.C."/>
            <person name="Wang Y."/>
            <person name="Chen S."/>
        </authorList>
    </citation>
    <scope>NUCLEOTIDE SEQUENCE [LARGE SCALE GENOMIC DNA]</scope>
    <source>
        <strain evidence="3 4">ZZ0214-1</strain>
    </source>
</reference>
<feature type="transmembrane region" description="Helical" evidence="2">
    <location>
        <begin position="131"/>
        <end position="151"/>
    </location>
</feature>